<dbReference type="PANTHER" id="PTHR36102:SF1">
    <property type="entry name" value="YDR124W-LIKE HELICAL BUNDLE DOMAIN-CONTAINING PROTEIN"/>
    <property type="match status" value="1"/>
</dbReference>
<feature type="compositionally biased region" description="Low complexity" evidence="1">
    <location>
        <begin position="28"/>
        <end position="40"/>
    </location>
</feature>
<dbReference type="Proteomes" id="UP000031575">
    <property type="component" value="Unassembled WGS sequence"/>
</dbReference>
<comment type="caution">
    <text evidence="3">The sequence shown here is derived from an EMBL/GenBank/DDBJ whole genome shotgun (WGS) entry which is preliminary data.</text>
</comment>
<feature type="compositionally biased region" description="Low complexity" evidence="1">
    <location>
        <begin position="57"/>
        <end position="70"/>
    </location>
</feature>
<feature type="region of interest" description="Disordered" evidence="1">
    <location>
        <begin position="449"/>
        <end position="530"/>
    </location>
</feature>
<feature type="region of interest" description="Disordered" evidence="1">
    <location>
        <begin position="1"/>
        <end position="85"/>
    </location>
</feature>
<dbReference type="Pfam" id="PF11001">
    <property type="entry name" value="AFUB_07903_YDR124W_hel"/>
    <property type="match status" value="1"/>
</dbReference>
<protein>
    <recommendedName>
        <fullName evidence="2">Subtelomeric hrmA-associated cluster protein AFUB-079030/YDR124W-like helical bundle domain-containing protein</fullName>
    </recommendedName>
</protein>
<dbReference type="VEuPathDB" id="FungiDB:SPBR_06683"/>
<feature type="compositionally biased region" description="Basic and acidic residues" evidence="1">
    <location>
        <begin position="72"/>
        <end position="85"/>
    </location>
</feature>
<dbReference type="PANTHER" id="PTHR36102">
    <property type="entry name" value="CHROMOSOME 10, WHOLE GENOME SHOTGUN SEQUENCE"/>
    <property type="match status" value="1"/>
</dbReference>
<feature type="compositionally biased region" description="Polar residues" evidence="1">
    <location>
        <begin position="347"/>
        <end position="362"/>
    </location>
</feature>
<dbReference type="InterPro" id="IPR021264">
    <property type="entry name" value="AFUB_079030/YDR124W-like"/>
</dbReference>
<feature type="region of interest" description="Disordered" evidence="1">
    <location>
        <begin position="553"/>
        <end position="597"/>
    </location>
</feature>
<feature type="region of interest" description="Disordered" evidence="1">
    <location>
        <begin position="347"/>
        <end position="380"/>
    </location>
</feature>
<reference evidence="3 4" key="1">
    <citation type="journal article" date="2014" name="BMC Genomics">
        <title>Comparative genomics of the major fungal agents of human and animal Sporotrichosis: Sporothrix schenckii and Sporothrix brasiliensis.</title>
        <authorList>
            <person name="Teixeira M.M."/>
            <person name="de Almeida L.G."/>
            <person name="Kubitschek-Barreira P."/>
            <person name="Alves F.L."/>
            <person name="Kioshima E.S."/>
            <person name="Abadio A.K."/>
            <person name="Fernandes L."/>
            <person name="Derengowski L.S."/>
            <person name="Ferreira K.S."/>
            <person name="Souza R.C."/>
            <person name="Ruiz J.C."/>
            <person name="de Andrade N.C."/>
            <person name="Paes H.C."/>
            <person name="Nicola A.M."/>
            <person name="Albuquerque P."/>
            <person name="Gerber A.L."/>
            <person name="Martins V.P."/>
            <person name="Peconick L.D."/>
            <person name="Neto A.V."/>
            <person name="Chaucanez C.B."/>
            <person name="Silva P.A."/>
            <person name="Cunha O.L."/>
            <person name="de Oliveira F.F."/>
            <person name="dos Santos T.C."/>
            <person name="Barros A.L."/>
            <person name="Soares M.A."/>
            <person name="de Oliveira L.M."/>
            <person name="Marini M.M."/>
            <person name="Villalobos-Duno H."/>
            <person name="Cunha M.M."/>
            <person name="de Hoog S."/>
            <person name="da Silveira J.F."/>
            <person name="Henrissat B."/>
            <person name="Nino-Vega G.A."/>
            <person name="Cisalpino P.S."/>
            <person name="Mora-Montes H.M."/>
            <person name="Almeida S.R."/>
            <person name="Stajich J.E."/>
            <person name="Lopes-Bezerra L.M."/>
            <person name="Vasconcelos A.T."/>
            <person name="Felipe M.S."/>
        </authorList>
    </citation>
    <scope>NUCLEOTIDE SEQUENCE [LARGE SCALE GENOMIC DNA]</scope>
    <source>
        <strain evidence="3 4">5110</strain>
    </source>
</reference>
<name>A0A0C2IMT2_9PEZI</name>
<gene>
    <name evidence="3" type="ORF">SPBR_06683</name>
</gene>
<dbReference type="RefSeq" id="XP_040616340.1">
    <property type="nucleotide sequence ID" value="XM_040764939.1"/>
</dbReference>
<dbReference type="AlphaFoldDB" id="A0A0C2IMT2"/>
<feature type="compositionally biased region" description="Low complexity" evidence="1">
    <location>
        <begin position="496"/>
        <end position="512"/>
    </location>
</feature>
<dbReference type="OrthoDB" id="5338458at2759"/>
<evidence type="ECO:0000256" key="1">
    <source>
        <dbReference type="SAM" id="MobiDB-lite"/>
    </source>
</evidence>
<dbReference type="EMBL" id="AWTV01000009">
    <property type="protein sequence ID" value="KIH88330.1"/>
    <property type="molecule type" value="Genomic_DNA"/>
</dbReference>
<evidence type="ECO:0000313" key="3">
    <source>
        <dbReference type="EMBL" id="KIH88330.1"/>
    </source>
</evidence>
<keyword evidence="4" id="KW-1185">Reference proteome</keyword>
<feature type="domain" description="Subtelomeric hrmA-associated cluster protein AFUB-079030/YDR124W-like helical bundle" evidence="2">
    <location>
        <begin position="130"/>
        <end position="276"/>
    </location>
</feature>
<organism evidence="3 4">
    <name type="scientific">Sporothrix brasiliensis 5110</name>
    <dbReference type="NCBI Taxonomy" id="1398154"/>
    <lineage>
        <taxon>Eukaryota</taxon>
        <taxon>Fungi</taxon>
        <taxon>Dikarya</taxon>
        <taxon>Ascomycota</taxon>
        <taxon>Pezizomycotina</taxon>
        <taxon>Sordariomycetes</taxon>
        <taxon>Sordariomycetidae</taxon>
        <taxon>Ophiostomatales</taxon>
        <taxon>Ophiostomataceae</taxon>
        <taxon>Sporothrix</taxon>
    </lineage>
</organism>
<sequence length="597" mass="66561">MGRDYFLPHPQWQSSDRLASGGERVMDNGSSNSSSNGNNNRYQHHDPSGDMSRPMPQSQGSSQVLGQQGLEYEGRRSGYDRRRIQGMDEFDEDIYRNRKRARGTASRRIAEMAEERPVRVTQPTKIPIRISEEQAIWNIYDQRFRGLQQTACKLIAKAWVKLVEPKKQSTHPYTGSDEKAPDWWPKPWGTTRDEKVRHKEPDHLYKKERVHLLKHILRMIVLPNSEQHPDIQKLNLNVAKLEEATMEVLSSFFTDKDSPNNIKKKPYLKEIFLLAKYEERFRNGEIDATTNVYIMSEDKIPDNYTSENDESAAIKEDEDQEVLRGPVTISPRRPMPGALIAPARATTSAGVPMSANTSTPSHNGDHSPGTGMPTGAGASASHPFMGELPHRNHPTYPPSQLMHPDLGTNDQHAAYVDGGSLAVSNSPGHHHHSAIADGHGGVALQQMVTNPHETSRRSSIFSPTTEYNNTPTSTSMYQTWQQGSNAPSASPLYAFTPQQAQIQPQTQAQQAQHGSFVPQGPVGMPPQSHGYMSHGFEQLPRNTYETASHDSIYRQSNVPPGAVNPQGTYSMPLAPQDSRALPGHSLKPEPPNRGLLH</sequence>
<evidence type="ECO:0000259" key="2">
    <source>
        <dbReference type="Pfam" id="PF11001"/>
    </source>
</evidence>
<dbReference type="HOGENOM" id="CLU_021647_0_0_1"/>
<proteinExistence type="predicted"/>
<evidence type="ECO:0000313" key="4">
    <source>
        <dbReference type="Proteomes" id="UP000031575"/>
    </source>
</evidence>
<feature type="compositionally biased region" description="Polar residues" evidence="1">
    <location>
        <begin position="449"/>
        <end position="488"/>
    </location>
</feature>
<dbReference type="GeneID" id="63679860"/>
<dbReference type="InterPro" id="IPR047092">
    <property type="entry name" value="AFUB_07903/YDR124W-like_hel"/>
</dbReference>
<accession>A0A0C2IMT2</accession>